<dbReference type="InterPro" id="IPR003811">
    <property type="entry name" value="G3P_acylTferase_PlsY"/>
</dbReference>
<evidence type="ECO:0000313" key="11">
    <source>
        <dbReference type="EMBL" id="SVA36800.1"/>
    </source>
</evidence>
<dbReference type="AlphaFoldDB" id="A0A381V906"/>
<sequence length="222" mass="24186">MNVYLPLAVIVGAYLVGSIPTSYLVGRLAKNVDIREHGSKNIGASNLASQVGAWWVVPVAPFDVFIKGTLPVLIASEKILGLGIGIEVCSGLAGIAGHNWSIFSGFKGGRGMATVVGATLAINFPLLIVYASIPSLGVQFTPWKDSAAWWLIAVIFMPVWAALLNLPVEIIWFALVFALITITKRITSNSLRDNNKQISLRLLRTRLVFDRDITTRQNWVDQ</sequence>
<keyword evidence="1" id="KW-1003">Cell membrane</keyword>
<dbReference type="EMBL" id="UINC01008165">
    <property type="protein sequence ID" value="SVA36800.1"/>
    <property type="molecule type" value="Genomic_DNA"/>
</dbReference>
<evidence type="ECO:0000256" key="10">
    <source>
        <dbReference type="SAM" id="Phobius"/>
    </source>
</evidence>
<dbReference type="GO" id="GO:0008654">
    <property type="term" value="P:phospholipid biosynthetic process"/>
    <property type="evidence" value="ECO:0007669"/>
    <property type="project" value="UniProtKB-KW"/>
</dbReference>
<evidence type="ECO:0000256" key="1">
    <source>
        <dbReference type="ARBA" id="ARBA00022475"/>
    </source>
</evidence>
<gene>
    <name evidence="11" type="ORF">METZ01_LOCUS89654</name>
</gene>
<proteinExistence type="inferred from homology"/>
<feature type="transmembrane region" description="Helical" evidence="10">
    <location>
        <begin position="6"/>
        <end position="25"/>
    </location>
</feature>
<dbReference type="HAMAP" id="MF_01043">
    <property type="entry name" value="PlsY"/>
    <property type="match status" value="1"/>
</dbReference>
<protein>
    <submittedName>
        <fullName evidence="11">Uncharacterized protein</fullName>
    </submittedName>
</protein>
<evidence type="ECO:0000256" key="6">
    <source>
        <dbReference type="ARBA" id="ARBA00023098"/>
    </source>
</evidence>
<keyword evidence="2" id="KW-0444">Lipid biosynthesis</keyword>
<evidence type="ECO:0000256" key="5">
    <source>
        <dbReference type="ARBA" id="ARBA00022989"/>
    </source>
</evidence>
<keyword evidence="7 10" id="KW-0472">Membrane</keyword>
<organism evidence="11">
    <name type="scientific">marine metagenome</name>
    <dbReference type="NCBI Taxonomy" id="408172"/>
    <lineage>
        <taxon>unclassified sequences</taxon>
        <taxon>metagenomes</taxon>
        <taxon>ecological metagenomes</taxon>
    </lineage>
</organism>
<evidence type="ECO:0000256" key="4">
    <source>
        <dbReference type="ARBA" id="ARBA00022692"/>
    </source>
</evidence>
<name>A0A381V906_9ZZZZ</name>
<evidence type="ECO:0000256" key="9">
    <source>
        <dbReference type="ARBA" id="ARBA00023264"/>
    </source>
</evidence>
<keyword evidence="5 10" id="KW-1133">Transmembrane helix</keyword>
<dbReference type="SMART" id="SM01207">
    <property type="entry name" value="G3P_acyltransf"/>
    <property type="match status" value="1"/>
</dbReference>
<evidence type="ECO:0000256" key="7">
    <source>
        <dbReference type="ARBA" id="ARBA00023136"/>
    </source>
</evidence>
<feature type="transmembrane region" description="Helical" evidence="10">
    <location>
        <begin position="149"/>
        <end position="182"/>
    </location>
</feature>
<reference evidence="11" key="1">
    <citation type="submission" date="2018-05" db="EMBL/GenBank/DDBJ databases">
        <authorList>
            <person name="Lanie J.A."/>
            <person name="Ng W.-L."/>
            <person name="Kazmierczak K.M."/>
            <person name="Andrzejewski T.M."/>
            <person name="Davidsen T.M."/>
            <person name="Wayne K.J."/>
            <person name="Tettelin H."/>
            <person name="Glass J.I."/>
            <person name="Rusch D."/>
            <person name="Podicherti R."/>
            <person name="Tsui H.-C.T."/>
            <person name="Winkler M.E."/>
        </authorList>
    </citation>
    <scope>NUCLEOTIDE SEQUENCE</scope>
</reference>
<keyword evidence="3" id="KW-0808">Transferase</keyword>
<keyword evidence="8" id="KW-0594">Phospholipid biosynthesis</keyword>
<dbReference type="GO" id="GO:0005886">
    <property type="term" value="C:plasma membrane"/>
    <property type="evidence" value="ECO:0007669"/>
    <property type="project" value="InterPro"/>
</dbReference>
<dbReference type="PANTHER" id="PTHR30309:SF0">
    <property type="entry name" value="GLYCEROL-3-PHOSPHATE ACYLTRANSFERASE-RELATED"/>
    <property type="match status" value="1"/>
</dbReference>
<keyword evidence="6" id="KW-0443">Lipid metabolism</keyword>
<evidence type="ECO:0000256" key="3">
    <source>
        <dbReference type="ARBA" id="ARBA00022679"/>
    </source>
</evidence>
<dbReference type="GO" id="GO:0043772">
    <property type="term" value="F:acyl-phosphate glycerol-3-phosphate acyltransferase activity"/>
    <property type="evidence" value="ECO:0007669"/>
    <property type="project" value="InterPro"/>
</dbReference>
<accession>A0A381V906</accession>
<keyword evidence="9" id="KW-1208">Phospholipid metabolism</keyword>
<evidence type="ECO:0000256" key="8">
    <source>
        <dbReference type="ARBA" id="ARBA00023209"/>
    </source>
</evidence>
<keyword evidence="4 10" id="KW-0812">Transmembrane</keyword>
<dbReference type="PANTHER" id="PTHR30309">
    <property type="entry name" value="INNER MEMBRANE PROTEIN YGIH"/>
    <property type="match status" value="1"/>
</dbReference>
<evidence type="ECO:0000256" key="2">
    <source>
        <dbReference type="ARBA" id="ARBA00022516"/>
    </source>
</evidence>
<feature type="transmembrane region" description="Helical" evidence="10">
    <location>
        <begin position="112"/>
        <end position="133"/>
    </location>
</feature>
<dbReference type="Pfam" id="PF02660">
    <property type="entry name" value="G3P_acyltransf"/>
    <property type="match status" value="1"/>
</dbReference>